<dbReference type="InterPro" id="IPR002645">
    <property type="entry name" value="STAS_dom"/>
</dbReference>
<comment type="caution">
    <text evidence="5">The sequence shown here is derived from an EMBL/GenBank/DDBJ whole genome shotgun (WGS) entry which is preliminary data.</text>
</comment>
<dbReference type="RefSeq" id="WP_189980134.1">
    <property type="nucleotide sequence ID" value="NZ_BNBF01000004.1"/>
</dbReference>
<organism evidence="5 6">
    <name type="scientific">Streptomyces capoamus</name>
    <dbReference type="NCBI Taxonomy" id="68183"/>
    <lineage>
        <taxon>Bacteria</taxon>
        <taxon>Bacillati</taxon>
        <taxon>Actinomycetota</taxon>
        <taxon>Actinomycetes</taxon>
        <taxon>Kitasatosporales</taxon>
        <taxon>Streptomycetaceae</taxon>
        <taxon>Streptomyces</taxon>
    </lineage>
</organism>
<dbReference type="EMBL" id="BNBF01000004">
    <property type="protein sequence ID" value="GHG42679.1"/>
    <property type="molecule type" value="Genomic_DNA"/>
</dbReference>
<dbReference type="PROSITE" id="PS50801">
    <property type="entry name" value="STAS"/>
    <property type="match status" value="1"/>
</dbReference>
<dbReference type="GO" id="GO:0043856">
    <property type="term" value="F:anti-sigma factor antagonist activity"/>
    <property type="evidence" value="ECO:0007669"/>
    <property type="project" value="InterPro"/>
</dbReference>
<evidence type="ECO:0000313" key="5">
    <source>
        <dbReference type="EMBL" id="GHG42679.1"/>
    </source>
</evidence>
<gene>
    <name evidence="5" type="ORF">GCM10018980_18780</name>
</gene>
<protein>
    <recommendedName>
        <fullName evidence="2">Anti-sigma factor antagonist</fullName>
    </recommendedName>
</protein>
<proteinExistence type="inferred from homology"/>
<name>A0A919EW17_9ACTN</name>
<dbReference type="Pfam" id="PF01740">
    <property type="entry name" value="STAS"/>
    <property type="match status" value="1"/>
</dbReference>
<feature type="region of interest" description="Disordered" evidence="3">
    <location>
        <begin position="284"/>
        <end position="337"/>
    </location>
</feature>
<dbReference type="Proteomes" id="UP000619355">
    <property type="component" value="Unassembled WGS sequence"/>
</dbReference>
<feature type="domain" description="STAS" evidence="4">
    <location>
        <begin position="18"/>
        <end position="109"/>
    </location>
</feature>
<dbReference type="PANTHER" id="PTHR33495:SF2">
    <property type="entry name" value="ANTI-SIGMA FACTOR ANTAGONIST TM_1081-RELATED"/>
    <property type="match status" value="1"/>
</dbReference>
<dbReference type="SUPFAM" id="SSF52091">
    <property type="entry name" value="SpoIIaa-like"/>
    <property type="match status" value="1"/>
</dbReference>
<accession>A0A919EW17</accession>
<reference evidence="6" key="1">
    <citation type="journal article" date="2019" name="Int. J. Syst. Evol. Microbiol.">
        <title>The Global Catalogue of Microorganisms (GCM) 10K type strain sequencing project: providing services to taxonomists for standard genome sequencing and annotation.</title>
        <authorList>
            <consortium name="The Broad Institute Genomics Platform"/>
            <consortium name="The Broad Institute Genome Sequencing Center for Infectious Disease"/>
            <person name="Wu L."/>
            <person name="Ma J."/>
        </authorList>
    </citation>
    <scope>NUCLEOTIDE SEQUENCE [LARGE SCALE GENOMIC DNA]</scope>
    <source>
        <strain evidence="6">JCM 4253</strain>
    </source>
</reference>
<keyword evidence="6" id="KW-1185">Reference proteome</keyword>
<dbReference type="Gene3D" id="3.30.750.24">
    <property type="entry name" value="STAS domain"/>
    <property type="match status" value="1"/>
</dbReference>
<dbReference type="InterPro" id="IPR036513">
    <property type="entry name" value="STAS_dom_sf"/>
</dbReference>
<evidence type="ECO:0000313" key="6">
    <source>
        <dbReference type="Proteomes" id="UP000619355"/>
    </source>
</evidence>
<comment type="similarity">
    <text evidence="1 2">Belongs to the anti-sigma-factor antagonist family.</text>
</comment>
<dbReference type="CDD" id="cd07043">
    <property type="entry name" value="STAS_anti-anti-sigma_factors"/>
    <property type="match status" value="1"/>
</dbReference>
<dbReference type="NCBIfam" id="TIGR00377">
    <property type="entry name" value="ant_ant_sig"/>
    <property type="match status" value="1"/>
</dbReference>
<sequence>MSEAELTDTEQAGPTVQLSVVTTATDGIRVLTLVGEIDHHTGDTLRHALDASDTSRPRIVVDMRQVTFMDSSGINILLVAHRALSEAGGWLRLAAIGDSVMRTISLVGVAAAWPLPVPGRPPAAPAGDERTAAGAGEASAVPAAPPFSGMTRLTFTAAVAAVLSSAVAVPQASAGTPEQPPTVSVQADFNSCGYEVTDAIRLRTGLGTRYTALGLLHRGVAVYASQARGGWYRVRLAYDSGSASGTRKSSGLREGTTGWVVKRALRGERLHADRLTECSREHGALRSRRVVAPPRHRGTETSGQSGTNRSTRSVMHGSTSDHAIRHGVPTELKIRDA</sequence>
<evidence type="ECO:0000256" key="1">
    <source>
        <dbReference type="ARBA" id="ARBA00009013"/>
    </source>
</evidence>
<evidence type="ECO:0000256" key="2">
    <source>
        <dbReference type="RuleBase" id="RU003749"/>
    </source>
</evidence>
<dbReference type="Gene3D" id="2.30.30.40">
    <property type="entry name" value="SH3 Domains"/>
    <property type="match status" value="1"/>
</dbReference>
<evidence type="ECO:0000259" key="4">
    <source>
        <dbReference type="PROSITE" id="PS50801"/>
    </source>
</evidence>
<dbReference type="InterPro" id="IPR003658">
    <property type="entry name" value="Anti-sigma_ant"/>
</dbReference>
<dbReference type="AlphaFoldDB" id="A0A919EW17"/>
<feature type="compositionally biased region" description="Polar residues" evidence="3">
    <location>
        <begin position="300"/>
        <end position="321"/>
    </location>
</feature>
<dbReference type="PANTHER" id="PTHR33495">
    <property type="entry name" value="ANTI-SIGMA FACTOR ANTAGONIST TM_1081-RELATED-RELATED"/>
    <property type="match status" value="1"/>
</dbReference>
<evidence type="ECO:0000256" key="3">
    <source>
        <dbReference type="SAM" id="MobiDB-lite"/>
    </source>
</evidence>